<evidence type="ECO:0000256" key="1">
    <source>
        <dbReference type="SAM" id="MobiDB-lite"/>
    </source>
</evidence>
<evidence type="ECO:0008006" key="5">
    <source>
        <dbReference type="Google" id="ProtNLM"/>
    </source>
</evidence>
<keyword evidence="4" id="KW-1185">Reference proteome</keyword>
<protein>
    <recommendedName>
        <fullName evidence="5">Cysteine rich repeat-containing protein</fullName>
    </recommendedName>
</protein>
<reference evidence="3 4" key="1">
    <citation type="submission" date="2016-10" db="EMBL/GenBank/DDBJ databases">
        <authorList>
            <person name="de Groot N.N."/>
        </authorList>
    </citation>
    <scope>NUCLEOTIDE SEQUENCE [LARGE SCALE GENOMIC DNA]</scope>
    <source>
        <strain evidence="3 4">NE2</strain>
    </source>
</reference>
<dbReference type="Proteomes" id="UP000198755">
    <property type="component" value="Unassembled WGS sequence"/>
</dbReference>
<dbReference type="EMBL" id="FOSN01000006">
    <property type="protein sequence ID" value="SFK35978.1"/>
    <property type="molecule type" value="Genomic_DNA"/>
</dbReference>
<feature type="region of interest" description="Disordered" evidence="1">
    <location>
        <begin position="120"/>
        <end position="152"/>
    </location>
</feature>
<feature type="signal peptide" evidence="2">
    <location>
        <begin position="1"/>
        <end position="23"/>
    </location>
</feature>
<accession>A0A1I3YVV0</accession>
<keyword evidence="2" id="KW-0732">Signal</keyword>
<sequence length="152" mass="16126">MRIRLAAILLSALALHFAGPAYADQDQVPNFDVAKSCREAQDIGGDAERLAYKGCMQDENEARKQLVQNWSRFKTADRRNCVAQGAFPMPSYVEILTCIEMYDGGSVLNKGQVAPQLPPPQPTFGGAGPAAVQPVIQPSEPAASGAGGAIPN</sequence>
<evidence type="ECO:0000256" key="2">
    <source>
        <dbReference type="SAM" id="SignalP"/>
    </source>
</evidence>
<proteinExistence type="predicted"/>
<feature type="chain" id="PRO_5011779154" description="Cysteine rich repeat-containing protein" evidence="2">
    <location>
        <begin position="24"/>
        <end position="152"/>
    </location>
</feature>
<dbReference type="AlphaFoldDB" id="A0A1I3YVV0"/>
<name>A0A1I3YVV0_9HYPH</name>
<evidence type="ECO:0000313" key="4">
    <source>
        <dbReference type="Proteomes" id="UP000198755"/>
    </source>
</evidence>
<dbReference type="OrthoDB" id="7960860at2"/>
<gene>
    <name evidence="3" type="ORF">SAMN05444581_106226</name>
</gene>
<dbReference type="RefSeq" id="WP_091681299.1">
    <property type="nucleotide sequence ID" value="NZ_FOSN01000006.1"/>
</dbReference>
<organism evidence="3 4">
    <name type="scientific">Methylocapsa palsarum</name>
    <dbReference type="NCBI Taxonomy" id="1612308"/>
    <lineage>
        <taxon>Bacteria</taxon>
        <taxon>Pseudomonadati</taxon>
        <taxon>Pseudomonadota</taxon>
        <taxon>Alphaproteobacteria</taxon>
        <taxon>Hyphomicrobiales</taxon>
        <taxon>Beijerinckiaceae</taxon>
        <taxon>Methylocapsa</taxon>
    </lineage>
</organism>
<evidence type="ECO:0000313" key="3">
    <source>
        <dbReference type="EMBL" id="SFK35978.1"/>
    </source>
</evidence>